<sequence>SRLLTDRWIAPTGSTDKINFDAAFNRQRKESCLGLVVQNEKVEVICSRTVMHENIPSDSAAETKEADRTEIKVFINESKQLCSSFRSCVFQFTYRESNKATHILATEGLKRRETTYLMNEVTSFVVKEVDADRRWTKSVNA</sequence>
<dbReference type="AlphaFoldDB" id="A0A7J9CWY1"/>
<evidence type="ECO:0000313" key="2">
    <source>
        <dbReference type="EMBL" id="MBA0752977.1"/>
    </source>
</evidence>
<comment type="caution">
    <text evidence="2">The sequence shown here is derived from an EMBL/GenBank/DDBJ whole genome shotgun (WGS) entry which is preliminary data.</text>
</comment>
<dbReference type="PANTHER" id="PTHR47074">
    <property type="entry name" value="BNAC02G40300D PROTEIN"/>
    <property type="match status" value="1"/>
</dbReference>
<dbReference type="OrthoDB" id="999700at2759"/>
<feature type="domain" description="RNase H type-1" evidence="1">
    <location>
        <begin position="64"/>
        <end position="107"/>
    </location>
</feature>
<keyword evidence="3" id="KW-1185">Reference proteome</keyword>
<dbReference type="EMBL" id="JABEZY010041163">
    <property type="protein sequence ID" value="MBA0752977.1"/>
    <property type="molecule type" value="Genomic_DNA"/>
</dbReference>
<dbReference type="Proteomes" id="UP000593579">
    <property type="component" value="Unassembled WGS sequence"/>
</dbReference>
<gene>
    <name evidence="2" type="ORF">Gogos_019968</name>
</gene>
<name>A0A7J9CWY1_GOSGO</name>
<dbReference type="GO" id="GO:0003676">
    <property type="term" value="F:nucleic acid binding"/>
    <property type="evidence" value="ECO:0007669"/>
    <property type="project" value="InterPro"/>
</dbReference>
<accession>A0A7J9CWY1</accession>
<protein>
    <recommendedName>
        <fullName evidence="1">RNase H type-1 domain-containing protein</fullName>
    </recommendedName>
</protein>
<evidence type="ECO:0000313" key="3">
    <source>
        <dbReference type="Proteomes" id="UP000593579"/>
    </source>
</evidence>
<feature type="non-terminal residue" evidence="2">
    <location>
        <position position="141"/>
    </location>
</feature>
<dbReference type="GO" id="GO:0004523">
    <property type="term" value="F:RNA-DNA hybrid ribonuclease activity"/>
    <property type="evidence" value="ECO:0007669"/>
    <property type="project" value="InterPro"/>
</dbReference>
<dbReference type="Pfam" id="PF13456">
    <property type="entry name" value="RVT_3"/>
    <property type="match status" value="1"/>
</dbReference>
<dbReference type="PANTHER" id="PTHR47074:SF61">
    <property type="entry name" value="RNASE H TYPE-1 DOMAIN-CONTAINING PROTEIN"/>
    <property type="match status" value="1"/>
</dbReference>
<reference evidence="2 3" key="1">
    <citation type="journal article" date="2019" name="Genome Biol. Evol.">
        <title>Insights into the evolution of the New World diploid cottons (Gossypium, subgenus Houzingenia) based on genome sequencing.</title>
        <authorList>
            <person name="Grover C.E."/>
            <person name="Arick M.A. 2nd"/>
            <person name="Thrash A."/>
            <person name="Conover J.L."/>
            <person name="Sanders W.S."/>
            <person name="Peterson D.G."/>
            <person name="Frelichowski J.E."/>
            <person name="Scheffler J.A."/>
            <person name="Scheffler B.E."/>
            <person name="Wendel J.F."/>
        </authorList>
    </citation>
    <scope>NUCLEOTIDE SEQUENCE [LARGE SCALE GENOMIC DNA]</scope>
    <source>
        <strain evidence="2">5</strain>
        <tissue evidence="2">Leaf</tissue>
    </source>
</reference>
<evidence type="ECO:0000259" key="1">
    <source>
        <dbReference type="Pfam" id="PF13456"/>
    </source>
</evidence>
<proteinExistence type="predicted"/>
<dbReference type="InterPro" id="IPR052929">
    <property type="entry name" value="RNase_H-like_EbsB-rel"/>
</dbReference>
<organism evidence="2 3">
    <name type="scientific">Gossypium gossypioides</name>
    <name type="common">Mexican cotton</name>
    <name type="synonym">Selera gossypioides</name>
    <dbReference type="NCBI Taxonomy" id="34282"/>
    <lineage>
        <taxon>Eukaryota</taxon>
        <taxon>Viridiplantae</taxon>
        <taxon>Streptophyta</taxon>
        <taxon>Embryophyta</taxon>
        <taxon>Tracheophyta</taxon>
        <taxon>Spermatophyta</taxon>
        <taxon>Magnoliopsida</taxon>
        <taxon>eudicotyledons</taxon>
        <taxon>Gunneridae</taxon>
        <taxon>Pentapetalae</taxon>
        <taxon>rosids</taxon>
        <taxon>malvids</taxon>
        <taxon>Malvales</taxon>
        <taxon>Malvaceae</taxon>
        <taxon>Malvoideae</taxon>
        <taxon>Gossypium</taxon>
    </lineage>
</organism>
<dbReference type="InterPro" id="IPR002156">
    <property type="entry name" value="RNaseH_domain"/>
</dbReference>